<keyword evidence="1" id="KW-1133">Transmembrane helix</keyword>
<evidence type="ECO:0000313" key="3">
    <source>
        <dbReference type="Proteomes" id="UP001555786"/>
    </source>
</evidence>
<keyword evidence="3" id="KW-1185">Reference proteome</keyword>
<gene>
    <name evidence="2" type="ORF">ABXS05_08490</name>
</gene>
<name>A0ABV3PJ57_9HYPH</name>
<accession>A0ABV3PJ57</accession>
<keyword evidence="1" id="KW-0812">Transmembrane</keyword>
<keyword evidence="1" id="KW-0472">Membrane</keyword>
<comment type="caution">
    <text evidence="2">The sequence shown here is derived from an EMBL/GenBank/DDBJ whole genome shotgun (WGS) entry which is preliminary data.</text>
</comment>
<dbReference type="NCBIfam" id="NF038065">
    <property type="entry name" value="Pr6Pr"/>
    <property type="match status" value="1"/>
</dbReference>
<protein>
    <submittedName>
        <fullName evidence="2">Pr6Pr family membrane protein</fullName>
    </submittedName>
</protein>
<reference evidence="2 3" key="1">
    <citation type="submission" date="2024-07" db="EMBL/GenBank/DDBJ databases">
        <title>Description of Labrys sedimenti sp. nov., isolated from a diclofenac-degrading enrichment culture.</title>
        <authorList>
            <person name="Tancsics A."/>
            <person name="Csepanyi A."/>
        </authorList>
    </citation>
    <scope>NUCLEOTIDE SEQUENCE [LARGE SCALE GENOMIC DNA]</scope>
    <source>
        <strain evidence="2 3">LMG 23578</strain>
    </source>
</reference>
<organism evidence="2 3">
    <name type="scientific">Labrys neptuniae</name>
    <dbReference type="NCBI Taxonomy" id="376174"/>
    <lineage>
        <taxon>Bacteria</taxon>
        <taxon>Pseudomonadati</taxon>
        <taxon>Pseudomonadota</taxon>
        <taxon>Alphaproteobacteria</taxon>
        <taxon>Hyphomicrobiales</taxon>
        <taxon>Xanthobacteraceae</taxon>
        <taxon>Labrys</taxon>
    </lineage>
</organism>
<feature type="transmembrane region" description="Helical" evidence="1">
    <location>
        <begin position="184"/>
        <end position="204"/>
    </location>
</feature>
<feature type="transmembrane region" description="Helical" evidence="1">
    <location>
        <begin position="48"/>
        <end position="69"/>
    </location>
</feature>
<dbReference type="EMBL" id="JBFNQD010000002">
    <property type="protein sequence ID" value="MEW9305571.1"/>
    <property type="molecule type" value="Genomic_DNA"/>
</dbReference>
<feature type="transmembrane region" description="Helical" evidence="1">
    <location>
        <begin position="12"/>
        <end position="36"/>
    </location>
</feature>
<dbReference type="RefSeq" id="WP_367623586.1">
    <property type="nucleotide sequence ID" value="NZ_JBFNQD010000002.1"/>
</dbReference>
<dbReference type="Proteomes" id="UP001555786">
    <property type="component" value="Unassembled WGS sequence"/>
</dbReference>
<sequence>MTGSQAAGRLFAALIAVTAWLAVVLRAWIVTSFVMAQGRTALDGLVTVFSYFTLQANVILAIVATACALRGEADGFLTRPSTRAAVTVYIVIVGVIYAVLLAGLRQLTGLAVPVDIALHRVVPVLFTLYWLIFVPKGRLAWRDPLAWLAFPALYVVYSLIYGALTGRYLYPFSNVPVLGYPRALANAALILLAFYGLGLALVALDRALAGSAIRARQ</sequence>
<evidence type="ECO:0000313" key="2">
    <source>
        <dbReference type="EMBL" id="MEW9305571.1"/>
    </source>
</evidence>
<feature type="transmembrane region" description="Helical" evidence="1">
    <location>
        <begin position="145"/>
        <end position="164"/>
    </location>
</feature>
<proteinExistence type="predicted"/>
<evidence type="ECO:0000256" key="1">
    <source>
        <dbReference type="SAM" id="Phobius"/>
    </source>
</evidence>
<feature type="transmembrane region" description="Helical" evidence="1">
    <location>
        <begin position="116"/>
        <end position="133"/>
    </location>
</feature>
<dbReference type="InterPro" id="IPR049713">
    <property type="entry name" value="Pr6Pr-like"/>
</dbReference>
<feature type="transmembrane region" description="Helical" evidence="1">
    <location>
        <begin position="81"/>
        <end position="104"/>
    </location>
</feature>